<dbReference type="PROSITE" id="PS50929">
    <property type="entry name" value="ABC_TM1F"/>
    <property type="match status" value="2"/>
</dbReference>
<evidence type="ECO:0000313" key="13">
    <source>
        <dbReference type="Proteomes" id="UP000030745"/>
    </source>
</evidence>
<gene>
    <name evidence="12" type="ORF">SPRG_19136</name>
</gene>
<dbReference type="CDD" id="cd03244">
    <property type="entry name" value="ABCC_MRP_domain2"/>
    <property type="match status" value="1"/>
</dbReference>
<dbReference type="FunFam" id="1.20.1560.10:FF:000003">
    <property type="entry name" value="ABC transporter C family member 10"/>
    <property type="match status" value="1"/>
</dbReference>
<dbReference type="OrthoDB" id="6500128at2759"/>
<feature type="transmembrane region" description="Helical" evidence="9">
    <location>
        <begin position="727"/>
        <end position="749"/>
    </location>
</feature>
<proteinExistence type="predicted"/>
<evidence type="ECO:0000256" key="2">
    <source>
        <dbReference type="ARBA" id="ARBA00022448"/>
    </source>
</evidence>
<dbReference type="GO" id="GO:0016887">
    <property type="term" value="F:ATP hydrolysis activity"/>
    <property type="evidence" value="ECO:0007669"/>
    <property type="project" value="InterPro"/>
</dbReference>
<keyword evidence="2" id="KW-0813">Transport</keyword>
<evidence type="ECO:0000259" key="10">
    <source>
        <dbReference type="PROSITE" id="PS50893"/>
    </source>
</evidence>
<dbReference type="VEuPathDB" id="FungiDB:SPRG_19136"/>
<feature type="domain" description="ABC transporter" evidence="10">
    <location>
        <begin position="415"/>
        <end position="639"/>
    </location>
</feature>
<dbReference type="SUPFAM" id="SSF90123">
    <property type="entry name" value="ABC transporter transmembrane region"/>
    <property type="match status" value="2"/>
</dbReference>
<dbReference type="PANTHER" id="PTHR24223">
    <property type="entry name" value="ATP-BINDING CASSETTE SUB-FAMILY C"/>
    <property type="match status" value="1"/>
</dbReference>
<dbReference type="InterPro" id="IPR003439">
    <property type="entry name" value="ABC_transporter-like_ATP-bd"/>
</dbReference>
<feature type="transmembrane region" description="Helical" evidence="9">
    <location>
        <begin position="198"/>
        <end position="223"/>
    </location>
</feature>
<dbReference type="EMBL" id="KK583191">
    <property type="protein sequence ID" value="KDO34395.1"/>
    <property type="molecule type" value="Genomic_DNA"/>
</dbReference>
<keyword evidence="4" id="KW-0677">Repeat</keyword>
<protein>
    <submittedName>
        <fullName evidence="12">Uncharacterized protein</fullName>
    </submittedName>
</protein>
<feature type="transmembrane region" description="Helical" evidence="9">
    <location>
        <begin position="769"/>
        <end position="794"/>
    </location>
</feature>
<dbReference type="CDD" id="cd18579">
    <property type="entry name" value="ABC_6TM_ABCC_D1"/>
    <property type="match status" value="1"/>
</dbReference>
<keyword evidence="13" id="KW-1185">Reference proteome</keyword>
<keyword evidence="3 9" id="KW-0812">Transmembrane</keyword>
<evidence type="ECO:0000256" key="5">
    <source>
        <dbReference type="ARBA" id="ARBA00022741"/>
    </source>
</evidence>
<dbReference type="CDD" id="cd03250">
    <property type="entry name" value="ABCC_MRP_domain1"/>
    <property type="match status" value="1"/>
</dbReference>
<reference evidence="12 13" key="1">
    <citation type="journal article" date="2013" name="PLoS Genet.">
        <title>Distinctive expansion of potential virulence genes in the genome of the oomycete fish pathogen Saprolegnia parasitica.</title>
        <authorList>
            <person name="Jiang R.H."/>
            <person name="de Bruijn I."/>
            <person name="Haas B.J."/>
            <person name="Belmonte R."/>
            <person name="Lobach L."/>
            <person name="Christie J."/>
            <person name="van den Ackerveken G."/>
            <person name="Bottin A."/>
            <person name="Bulone V."/>
            <person name="Diaz-Moreno S.M."/>
            <person name="Dumas B."/>
            <person name="Fan L."/>
            <person name="Gaulin E."/>
            <person name="Govers F."/>
            <person name="Grenville-Briggs L.J."/>
            <person name="Horner N.R."/>
            <person name="Levin J.Z."/>
            <person name="Mammella M."/>
            <person name="Meijer H.J."/>
            <person name="Morris P."/>
            <person name="Nusbaum C."/>
            <person name="Oome S."/>
            <person name="Phillips A.J."/>
            <person name="van Rooyen D."/>
            <person name="Rzeszutek E."/>
            <person name="Saraiva M."/>
            <person name="Secombes C.J."/>
            <person name="Seidl M.F."/>
            <person name="Snel B."/>
            <person name="Stassen J.H."/>
            <person name="Sykes S."/>
            <person name="Tripathy S."/>
            <person name="van den Berg H."/>
            <person name="Vega-Arreguin J.C."/>
            <person name="Wawra S."/>
            <person name="Young S.K."/>
            <person name="Zeng Q."/>
            <person name="Dieguez-Uribeondo J."/>
            <person name="Russ C."/>
            <person name="Tyler B.M."/>
            <person name="van West P."/>
        </authorList>
    </citation>
    <scope>NUCLEOTIDE SEQUENCE [LARGE SCALE GENOMIC DNA]</scope>
    <source>
        <strain evidence="12 13">CBS 223.65</strain>
    </source>
</reference>
<feature type="transmembrane region" description="Helical" evidence="9">
    <location>
        <begin position="960"/>
        <end position="978"/>
    </location>
</feature>
<evidence type="ECO:0000256" key="6">
    <source>
        <dbReference type="ARBA" id="ARBA00022840"/>
    </source>
</evidence>
<dbReference type="InterPro" id="IPR017871">
    <property type="entry name" value="ABC_transporter-like_CS"/>
</dbReference>
<evidence type="ECO:0000256" key="7">
    <source>
        <dbReference type="ARBA" id="ARBA00022989"/>
    </source>
</evidence>
<keyword evidence="7 9" id="KW-1133">Transmembrane helix</keyword>
<feature type="transmembrane region" description="Helical" evidence="9">
    <location>
        <begin position="984"/>
        <end position="1005"/>
    </location>
</feature>
<dbReference type="GO" id="GO:0140359">
    <property type="term" value="F:ABC-type transporter activity"/>
    <property type="evidence" value="ECO:0007669"/>
    <property type="project" value="InterPro"/>
</dbReference>
<feature type="domain" description="ABC transmembrane type-1" evidence="11">
    <location>
        <begin position="91"/>
        <end position="372"/>
    </location>
</feature>
<dbReference type="GO" id="GO:0005774">
    <property type="term" value="C:vacuolar membrane"/>
    <property type="evidence" value="ECO:0007669"/>
    <property type="project" value="UniProtKB-SubCell"/>
</dbReference>
<name>A0A067CYQ7_SAPPC</name>
<dbReference type="Proteomes" id="UP000030745">
    <property type="component" value="Unassembled WGS sequence"/>
</dbReference>
<dbReference type="InterPro" id="IPR044746">
    <property type="entry name" value="ABCC_6TM_D1"/>
</dbReference>
<feature type="transmembrane region" description="Helical" evidence="9">
    <location>
        <begin position="849"/>
        <end position="867"/>
    </location>
</feature>
<dbReference type="Pfam" id="PF00664">
    <property type="entry name" value="ABC_membrane"/>
    <property type="match status" value="2"/>
</dbReference>
<dbReference type="GeneID" id="24140573"/>
<dbReference type="FunFam" id="3.40.50.300:FF:000997">
    <property type="entry name" value="Multidrug resistance-associated protein 1"/>
    <property type="match status" value="1"/>
</dbReference>
<dbReference type="InterPro" id="IPR036640">
    <property type="entry name" value="ABC1_TM_sf"/>
</dbReference>
<evidence type="ECO:0000256" key="9">
    <source>
        <dbReference type="SAM" id="Phobius"/>
    </source>
</evidence>
<dbReference type="GO" id="GO:0005524">
    <property type="term" value="F:ATP binding"/>
    <property type="evidence" value="ECO:0007669"/>
    <property type="project" value="UniProtKB-KW"/>
</dbReference>
<evidence type="ECO:0000256" key="3">
    <source>
        <dbReference type="ARBA" id="ARBA00022692"/>
    </source>
</evidence>
<feature type="transmembrane region" description="Helical" evidence="9">
    <location>
        <begin position="229"/>
        <end position="251"/>
    </location>
</feature>
<accession>A0A067CYQ7</accession>
<dbReference type="Gene3D" id="3.40.50.300">
    <property type="entry name" value="P-loop containing nucleotide triphosphate hydrolases"/>
    <property type="match status" value="3"/>
</dbReference>
<feature type="transmembrane region" description="Helical" evidence="9">
    <location>
        <begin position="131"/>
        <end position="151"/>
    </location>
</feature>
<dbReference type="SUPFAM" id="SSF52540">
    <property type="entry name" value="P-loop containing nucleoside triphosphate hydrolases"/>
    <property type="match status" value="2"/>
</dbReference>
<dbReference type="PROSITE" id="PS00211">
    <property type="entry name" value="ABC_TRANSPORTER_1"/>
    <property type="match status" value="1"/>
</dbReference>
<feature type="domain" description="ABC transporter" evidence="10">
    <location>
        <begin position="1049"/>
        <end position="1245"/>
    </location>
</feature>
<sequence>MAKYMSVAATAKPAADPTHPLTRAGYLSKITFGWANALLALGHERQIDPDDLWPLAPENTCKVVSGVFEPSFASSHSIVKTIFSLYGWRLFFVGLLQALTLGCTLYGPIVLRTILTAVEGPSFDLVHVLQFVVSLFAVKALQAILTAHANLANQLITIKITSALQHLLFQKALVLDAACRRDKTAGEIANMFSSDIQWIISFAMYSNQIWLIPLQLFIVLYMLYDVIGWATFVGAAVIAITLLSNNVLAIAQRNAFKTLMAQKDERMKAVNEVFGAMQIIKLNAWEEKFGDKIADLRRDEVSTLSYIVTLTSVQIGCLYSAPVLVTVSSFAIYALVMQQAVTAAKVFTALSLFTLLRGPMMNLPQIVANLMQAVVALKRIMEFLNMGEKDNDVVKTPETISTSELNAYAEKKIDIEIADATFAWDVNGKPLFHGINLQIKRGEFVLVHGAVGEGKSSLMSALLGEMHKRHGSVFVGGHVAYFSQQAWIQNLTIRDNILFGKPYDRKKYNAVLDACALSKDLTLFPAGDRTEIGQKGVNLSGGQKARISLARACYSDADIFLLDSPLSAVDAIVSNEIFTKCFLGLLRHKTIVLVTHSPEIIASSYIDRSIELKQGKLLVTDVEKLDAPILISPLKARVGFAADEELELDPKARAVPNRDLFLTPTVASPFPMDFMGASYTPFGDGNMTFDEETVGGKLILDEERSHGRVSTKIFSAYLDAIGGWPMVFLWVVLLSVWQALAIAGDFWLSTWSATAAVVSKETFLDEAEYYLGVYAALALGGIVLTILRTASILLSGLKASRVLFEDMTKALLKAPMTFFDTNPLGRILNRYAGDVTTVDTQIANTLSSFLAMVFMAAFALGTTIIVIRSFGLLIVPLLFIYVYIGNVYVTPAREMERVNKTTRSPMINLISECIEGALVIRAFGPKQVRRFQRLHHRNVDGNLEANFVSSVFAQWFSMRIQLTSAVILLVIATSLVFSKDFISPGVIGLVLNYAFSILPFFEWIVQCWSSLETAMVGPERLSEYAAIAPEAPRVIHGATAHDWPTTGHITFRNMSFRYKEHDALVLKDVNVDIASGEKIGIVGRTGAGKSSLTMALFRINELASGSISIDGVDIKSLWDALTKVMLQSRIASVDGQLESHVEENGENFSVGERQMLCMARALLRQARIVVMDEATAAIDHETDQNLQRVIRTAFAASTVLTIAHRLDTVLDCDRILVFDQGRLVQCDTPQQLIDDGTGIFYELCHEGGYLDKVLSSP</sequence>
<evidence type="ECO:0000313" key="12">
    <source>
        <dbReference type="EMBL" id="KDO34395.1"/>
    </source>
</evidence>
<feature type="transmembrane region" description="Helical" evidence="9">
    <location>
        <begin position="304"/>
        <end position="324"/>
    </location>
</feature>
<dbReference type="RefSeq" id="XP_012195324.1">
    <property type="nucleotide sequence ID" value="XM_012339934.1"/>
</dbReference>
<evidence type="ECO:0000256" key="8">
    <source>
        <dbReference type="ARBA" id="ARBA00023136"/>
    </source>
</evidence>
<keyword evidence="6" id="KW-0067">ATP-binding</keyword>
<comment type="subcellular location">
    <subcellularLocation>
        <location evidence="1">Vacuole membrane</location>
        <topology evidence="1">Multi-pass membrane protein</topology>
    </subcellularLocation>
</comment>
<evidence type="ECO:0000256" key="1">
    <source>
        <dbReference type="ARBA" id="ARBA00004128"/>
    </source>
</evidence>
<evidence type="ECO:0000256" key="4">
    <source>
        <dbReference type="ARBA" id="ARBA00022737"/>
    </source>
</evidence>
<feature type="transmembrane region" description="Helical" evidence="9">
    <location>
        <begin position="330"/>
        <end position="356"/>
    </location>
</feature>
<dbReference type="FunFam" id="3.40.50.300:FF:003492">
    <property type="entry name" value="AGAP012735-PA"/>
    <property type="match status" value="1"/>
</dbReference>
<feature type="domain" description="ABC transmembrane type-1" evidence="11">
    <location>
        <begin position="728"/>
        <end position="1013"/>
    </location>
</feature>
<keyword evidence="8 9" id="KW-0472">Membrane</keyword>
<dbReference type="AlphaFoldDB" id="A0A067CYQ7"/>
<dbReference type="OMA" id="CIEGALV"/>
<dbReference type="PROSITE" id="PS50893">
    <property type="entry name" value="ABC_TRANSPORTER_2"/>
    <property type="match status" value="2"/>
</dbReference>
<dbReference type="InterPro" id="IPR011527">
    <property type="entry name" value="ABC1_TM_dom"/>
</dbReference>
<dbReference type="KEGG" id="spar:SPRG_19136"/>
<dbReference type="InterPro" id="IPR027417">
    <property type="entry name" value="P-loop_NTPase"/>
</dbReference>
<dbReference type="InterPro" id="IPR044726">
    <property type="entry name" value="ABCC_6TM_D2"/>
</dbReference>
<organism evidence="12 13">
    <name type="scientific">Saprolegnia parasitica (strain CBS 223.65)</name>
    <dbReference type="NCBI Taxonomy" id="695850"/>
    <lineage>
        <taxon>Eukaryota</taxon>
        <taxon>Sar</taxon>
        <taxon>Stramenopiles</taxon>
        <taxon>Oomycota</taxon>
        <taxon>Saprolegniomycetes</taxon>
        <taxon>Saprolegniales</taxon>
        <taxon>Saprolegniaceae</taxon>
        <taxon>Saprolegnia</taxon>
    </lineage>
</organism>
<dbReference type="PANTHER" id="PTHR24223:SF443">
    <property type="entry name" value="MULTIDRUG-RESISTANCE LIKE PROTEIN 1, ISOFORM I"/>
    <property type="match status" value="1"/>
</dbReference>
<feature type="transmembrane region" description="Helical" evidence="9">
    <location>
        <begin position="873"/>
        <end position="890"/>
    </location>
</feature>
<keyword evidence="5" id="KW-0547">Nucleotide-binding</keyword>
<dbReference type="InterPro" id="IPR003593">
    <property type="entry name" value="AAA+_ATPase"/>
</dbReference>
<dbReference type="Pfam" id="PF00005">
    <property type="entry name" value="ABC_tran"/>
    <property type="match status" value="3"/>
</dbReference>
<dbReference type="CDD" id="cd18580">
    <property type="entry name" value="ABC_6TM_ABCC_D2"/>
    <property type="match status" value="1"/>
</dbReference>
<dbReference type="InterPro" id="IPR050173">
    <property type="entry name" value="ABC_transporter_C-like"/>
</dbReference>
<feature type="transmembrane region" description="Helical" evidence="9">
    <location>
        <begin position="90"/>
        <end position="111"/>
    </location>
</feature>
<dbReference type="SMART" id="SM00382">
    <property type="entry name" value="AAA"/>
    <property type="match status" value="2"/>
</dbReference>
<dbReference type="Gene3D" id="1.20.1560.10">
    <property type="entry name" value="ABC transporter type 1, transmembrane domain"/>
    <property type="match status" value="2"/>
</dbReference>
<evidence type="ECO:0000259" key="11">
    <source>
        <dbReference type="PROSITE" id="PS50929"/>
    </source>
</evidence>
<dbReference type="FunFam" id="1.20.1560.10:FF:000063">
    <property type="entry name" value="Multidrug resistance protein ABC transporter"/>
    <property type="match status" value="1"/>
</dbReference>